<dbReference type="GO" id="GO:0031072">
    <property type="term" value="F:heat shock protein binding"/>
    <property type="evidence" value="ECO:0007669"/>
    <property type="project" value="TreeGrafter"/>
</dbReference>
<dbReference type="FunFam" id="1.25.40.10:FF:000221">
    <property type="entry name" value="Mitochondrial import receptor subunit TOM34"/>
    <property type="match status" value="1"/>
</dbReference>
<comment type="subcellular location">
    <subcellularLocation>
        <location evidence="1">Cytoplasm</location>
    </subcellularLocation>
</comment>
<dbReference type="Ensembl" id="ENSLACT00000006079.1">
    <property type="protein sequence ID" value="ENSLACP00000006027.1"/>
    <property type="gene ID" value="ENSLACG00000005351.1"/>
</dbReference>
<dbReference type="FunCoup" id="H3A8Q6">
    <property type="interactions" value="2221"/>
</dbReference>
<dbReference type="GO" id="GO:0006626">
    <property type="term" value="P:protein targeting to mitochondrion"/>
    <property type="evidence" value="ECO:0007669"/>
    <property type="project" value="TreeGrafter"/>
</dbReference>
<keyword evidence="3" id="KW-0677">Repeat</keyword>
<evidence type="ECO:0000256" key="4">
    <source>
        <dbReference type="ARBA" id="ARBA00022803"/>
    </source>
</evidence>
<proteinExistence type="predicted"/>
<evidence type="ECO:0000256" key="2">
    <source>
        <dbReference type="ARBA" id="ARBA00022490"/>
    </source>
</evidence>
<keyword evidence="7" id="KW-1185">Reference proteome</keyword>
<dbReference type="Gene3D" id="1.25.40.10">
    <property type="entry name" value="Tetratricopeptide repeat domain"/>
    <property type="match status" value="2"/>
</dbReference>
<evidence type="ECO:0000313" key="6">
    <source>
        <dbReference type="Ensembl" id="ENSLACP00000006027.1"/>
    </source>
</evidence>
<gene>
    <name evidence="6" type="primary">TOMM34</name>
</gene>
<reference evidence="6" key="2">
    <citation type="submission" date="2025-08" db="UniProtKB">
        <authorList>
            <consortium name="Ensembl"/>
        </authorList>
    </citation>
    <scope>IDENTIFICATION</scope>
</reference>
<dbReference type="PANTHER" id="PTHR45984:SF2">
    <property type="entry name" value="MITOCHONDRIAL IMPORT RECEPTOR SUBUNIT TOM34"/>
    <property type="match status" value="1"/>
</dbReference>
<dbReference type="Pfam" id="PF13181">
    <property type="entry name" value="TPR_8"/>
    <property type="match status" value="1"/>
</dbReference>
<dbReference type="EMBL" id="AFYH01176180">
    <property type="status" value="NOT_ANNOTATED_CDS"/>
    <property type="molecule type" value="Genomic_DNA"/>
</dbReference>
<dbReference type="InParanoid" id="H3A8Q6"/>
<dbReference type="InterPro" id="IPR051982">
    <property type="entry name" value="CiliaryAsmbly_MitoImport"/>
</dbReference>
<reference evidence="6" key="3">
    <citation type="submission" date="2025-09" db="UniProtKB">
        <authorList>
            <consortium name="Ensembl"/>
        </authorList>
    </citation>
    <scope>IDENTIFICATION</scope>
</reference>
<dbReference type="GO" id="GO:0005739">
    <property type="term" value="C:mitochondrion"/>
    <property type="evidence" value="ECO:0007669"/>
    <property type="project" value="TreeGrafter"/>
</dbReference>
<dbReference type="Bgee" id="ENSLACG00000005351">
    <property type="expression patterns" value="Expressed in chordate pharynx and 6 other cell types or tissues"/>
</dbReference>
<evidence type="ECO:0000313" key="7">
    <source>
        <dbReference type="Proteomes" id="UP000008672"/>
    </source>
</evidence>
<protein>
    <submittedName>
        <fullName evidence="6">Translocase of outer mitochondrial membrane 34</fullName>
    </submittedName>
</protein>
<dbReference type="InterPro" id="IPR011990">
    <property type="entry name" value="TPR-like_helical_dom_sf"/>
</dbReference>
<dbReference type="EMBL" id="AFYH01176179">
    <property type="status" value="NOT_ANNOTATED_CDS"/>
    <property type="molecule type" value="Genomic_DNA"/>
</dbReference>
<dbReference type="OMA" id="ECTTYTN"/>
<evidence type="ECO:0000256" key="5">
    <source>
        <dbReference type="PROSITE-ProRule" id="PRU00339"/>
    </source>
</evidence>
<dbReference type="PANTHER" id="PTHR45984">
    <property type="entry name" value="RNA (RNA) POLYMERASE II ASSOCIATED PROTEIN HOMOLOG"/>
    <property type="match status" value="1"/>
</dbReference>
<dbReference type="eggNOG" id="KOG1124">
    <property type="taxonomic scope" value="Eukaryota"/>
</dbReference>
<dbReference type="InterPro" id="IPR019734">
    <property type="entry name" value="TPR_rpt"/>
</dbReference>
<reference evidence="7" key="1">
    <citation type="submission" date="2011-08" db="EMBL/GenBank/DDBJ databases">
        <title>The draft genome of Latimeria chalumnae.</title>
        <authorList>
            <person name="Di Palma F."/>
            <person name="Alfoldi J."/>
            <person name="Johnson J."/>
            <person name="Berlin A."/>
            <person name="Gnerre S."/>
            <person name="Jaffe D."/>
            <person name="MacCallum I."/>
            <person name="Young S."/>
            <person name="Walker B.J."/>
            <person name="Lander E."/>
            <person name="Lindblad-Toh K."/>
        </authorList>
    </citation>
    <scope>NUCLEOTIDE SEQUENCE [LARGE SCALE GENOMIC DNA]</scope>
    <source>
        <strain evidence="7">Wild caught</strain>
    </source>
</reference>
<keyword evidence="2" id="KW-0963">Cytoplasm</keyword>
<dbReference type="AlphaFoldDB" id="H3A8Q6"/>
<dbReference type="SMART" id="SM00028">
    <property type="entry name" value="TPR"/>
    <property type="match status" value="6"/>
</dbReference>
<dbReference type="EMBL" id="AFYH01176181">
    <property type="status" value="NOT_ANNOTATED_CDS"/>
    <property type="molecule type" value="Genomic_DNA"/>
</dbReference>
<dbReference type="HOGENOM" id="CLU_061396_0_0_1"/>
<dbReference type="GO" id="GO:0005829">
    <property type="term" value="C:cytosol"/>
    <property type="evidence" value="ECO:0007669"/>
    <property type="project" value="TreeGrafter"/>
</dbReference>
<keyword evidence="4 5" id="KW-0802">TPR repeat</keyword>
<feature type="repeat" description="TPR" evidence="5">
    <location>
        <begin position="194"/>
        <end position="227"/>
    </location>
</feature>
<name>H3A8Q6_LATCH</name>
<dbReference type="STRING" id="7897.ENSLACP00000006027"/>
<organism evidence="6 7">
    <name type="scientific">Latimeria chalumnae</name>
    <name type="common">Coelacanth</name>
    <dbReference type="NCBI Taxonomy" id="7897"/>
    <lineage>
        <taxon>Eukaryota</taxon>
        <taxon>Metazoa</taxon>
        <taxon>Chordata</taxon>
        <taxon>Craniata</taxon>
        <taxon>Vertebrata</taxon>
        <taxon>Euteleostomi</taxon>
        <taxon>Coelacanthiformes</taxon>
        <taxon>Coelacanthidae</taxon>
        <taxon>Latimeria</taxon>
    </lineage>
</organism>
<dbReference type="SUPFAM" id="SSF48452">
    <property type="entry name" value="TPR-like"/>
    <property type="match status" value="2"/>
</dbReference>
<dbReference type="GeneTree" id="ENSGT00940000154697"/>
<evidence type="ECO:0000256" key="3">
    <source>
        <dbReference type="ARBA" id="ARBA00022737"/>
    </source>
</evidence>
<dbReference type="Proteomes" id="UP000008672">
    <property type="component" value="Unassembled WGS sequence"/>
</dbReference>
<sequence length="316" mass="35344">MAPKKRSASASELKQAGNESFKNGQYGQAASLYTEAIRLLEEKGAKNTEELSILYSNRAACYLKDGNCNECIKDCTVALKLVPFGIKSLMRRAAAYDALERYRLAYVDYKTALQADSTIQAAHDGANRMTKALIEQDGPDWRDKLPPIPTVPLSAQKRWEPPSGINVGAAGDRNKVSTVQQNETAPTVKAIEQAKLLKEEGNALVKKREYGKAIERYSESLKLNSKEHTTYTNSYRALCYLSLKQYQDAVKDCTEALRLDSGNVKAFYRRAQALKEMKDYKTGIADLHTLLKIEPKNSAAQKLLQELNRLVKQQNK</sequence>
<dbReference type="PROSITE" id="PS50005">
    <property type="entry name" value="TPR"/>
    <property type="match status" value="1"/>
</dbReference>
<evidence type="ECO:0000256" key="1">
    <source>
        <dbReference type="ARBA" id="ARBA00004496"/>
    </source>
</evidence>
<accession>H3A8Q6</accession>
<dbReference type="Pfam" id="PF00515">
    <property type="entry name" value="TPR_1"/>
    <property type="match status" value="1"/>
</dbReference>